<organism evidence="3 4">
    <name type="scientific">Mesorhizobium temperatum</name>
    <dbReference type="NCBI Taxonomy" id="241416"/>
    <lineage>
        <taxon>Bacteria</taxon>
        <taxon>Pseudomonadati</taxon>
        <taxon>Pseudomonadota</taxon>
        <taxon>Alphaproteobacteria</taxon>
        <taxon>Hyphomicrobiales</taxon>
        <taxon>Phyllobacteriaceae</taxon>
        <taxon>Mesorhizobium</taxon>
    </lineage>
</organism>
<dbReference type="InterPro" id="IPR028098">
    <property type="entry name" value="Glyco_trans_4-like_N"/>
</dbReference>
<protein>
    <submittedName>
        <fullName evidence="3">Uncharacterized protein</fullName>
    </submittedName>
</protein>
<dbReference type="Pfam" id="PF13439">
    <property type="entry name" value="Glyco_transf_4"/>
    <property type="match status" value="1"/>
</dbReference>
<dbReference type="GO" id="GO:0016757">
    <property type="term" value="F:glycosyltransferase activity"/>
    <property type="evidence" value="ECO:0007669"/>
    <property type="project" value="InterPro"/>
</dbReference>
<dbReference type="PANTHER" id="PTHR12526:SF630">
    <property type="entry name" value="GLYCOSYLTRANSFERASE"/>
    <property type="match status" value="1"/>
</dbReference>
<reference evidence="3 4" key="1">
    <citation type="submission" date="2017-08" db="EMBL/GenBank/DDBJ databases">
        <title>Mesorhizobium wenxinae sp. nov., a novel rhizobial species isolated from root nodules of chickpea (Cicer arietinum L.).</title>
        <authorList>
            <person name="Zhang J."/>
        </authorList>
    </citation>
    <scope>NUCLEOTIDE SEQUENCE [LARGE SCALE GENOMIC DNA]</scope>
    <source>
        <strain evidence="3 4">SDW018</strain>
    </source>
</reference>
<comment type="caution">
    <text evidence="3">The sequence shown here is derived from an EMBL/GenBank/DDBJ whole genome shotgun (WGS) entry which is preliminary data.</text>
</comment>
<dbReference type="OrthoDB" id="9790710at2"/>
<dbReference type="InterPro" id="IPR001296">
    <property type="entry name" value="Glyco_trans_1"/>
</dbReference>
<accession>A0A271LS41</accession>
<evidence type="ECO:0000259" key="1">
    <source>
        <dbReference type="Pfam" id="PF00534"/>
    </source>
</evidence>
<proteinExistence type="predicted"/>
<dbReference type="AlphaFoldDB" id="A0A271LS41"/>
<dbReference type="Proteomes" id="UP000216442">
    <property type="component" value="Unassembled WGS sequence"/>
</dbReference>
<evidence type="ECO:0000313" key="3">
    <source>
        <dbReference type="EMBL" id="PAQ10889.1"/>
    </source>
</evidence>
<name>A0A271LS41_9HYPH</name>
<keyword evidence="4" id="KW-1185">Reference proteome</keyword>
<sequence length="380" mass="42242">MRGARESERFTITMRILYFINGFDPGGAEHGLLTLLQAGFFSGHELKILAFCRGRGALADEIAAKIGEHNLILTSQSEEPSLRTFVGTFFVMLRLIREWRPDMVALSLKQANLLGRLVAMFAPRLHCVSFEHTTRYRSRRAAGIYGPVLKALSWRVDEIWADCESTLQETQAYFLPRRRRSHIVPLFCADEASSHKRDYALHTPLRLAAAGRLIALKNFDRLIEAIRMLQDRGVSASLDLYGDGPERQALSRKADELGVGDRVHFHGYVARWSELACDRDVFINLSDTEGFCIVVAEAMLAGLPIIATDVGGIRDYGKHGENMLKLTVSSAEMAVTQALVLAGDETLCRRIGMQARQDTLQAYSQDALRARATAVLGGGM</sequence>
<dbReference type="EMBL" id="NPKJ01000022">
    <property type="protein sequence ID" value="PAQ10889.1"/>
    <property type="molecule type" value="Genomic_DNA"/>
</dbReference>
<feature type="domain" description="Glycosyltransferase subfamily 4-like N-terminal" evidence="2">
    <location>
        <begin position="25"/>
        <end position="185"/>
    </location>
</feature>
<dbReference type="Gene3D" id="3.40.50.2000">
    <property type="entry name" value="Glycogen Phosphorylase B"/>
    <property type="match status" value="2"/>
</dbReference>
<dbReference type="PANTHER" id="PTHR12526">
    <property type="entry name" value="GLYCOSYLTRANSFERASE"/>
    <property type="match status" value="1"/>
</dbReference>
<evidence type="ECO:0000259" key="2">
    <source>
        <dbReference type="Pfam" id="PF13439"/>
    </source>
</evidence>
<feature type="domain" description="Glycosyl transferase family 1" evidence="1">
    <location>
        <begin position="204"/>
        <end position="357"/>
    </location>
</feature>
<dbReference type="Pfam" id="PF00534">
    <property type="entry name" value="Glycos_transf_1"/>
    <property type="match status" value="1"/>
</dbReference>
<gene>
    <name evidence="3" type="ORF">CIT26_06145</name>
</gene>
<evidence type="ECO:0000313" key="4">
    <source>
        <dbReference type="Proteomes" id="UP000216442"/>
    </source>
</evidence>
<dbReference type="SUPFAM" id="SSF53756">
    <property type="entry name" value="UDP-Glycosyltransferase/glycogen phosphorylase"/>
    <property type="match status" value="1"/>
</dbReference>